<gene>
    <name evidence="3" type="ORF">J2X21_001876</name>
</gene>
<keyword evidence="4" id="KW-1185">Reference proteome</keyword>
<evidence type="ECO:0000313" key="4">
    <source>
        <dbReference type="Proteomes" id="UP001180825"/>
    </source>
</evidence>
<protein>
    <recommendedName>
        <fullName evidence="2">DUF4124 domain-containing protein</fullName>
    </recommendedName>
</protein>
<dbReference type="RefSeq" id="WP_310327666.1">
    <property type="nucleotide sequence ID" value="NZ_JAVDXV010000003.1"/>
</dbReference>
<evidence type="ECO:0000259" key="2">
    <source>
        <dbReference type="Pfam" id="PF13511"/>
    </source>
</evidence>
<accession>A0ABU2A807</accession>
<feature type="domain" description="DUF4124" evidence="2">
    <location>
        <begin position="20"/>
        <end position="64"/>
    </location>
</feature>
<organism evidence="3 4">
    <name type="scientific">Roseateles asaccharophilus</name>
    <dbReference type="NCBI Taxonomy" id="582607"/>
    <lineage>
        <taxon>Bacteria</taxon>
        <taxon>Pseudomonadati</taxon>
        <taxon>Pseudomonadota</taxon>
        <taxon>Betaproteobacteria</taxon>
        <taxon>Burkholderiales</taxon>
        <taxon>Sphaerotilaceae</taxon>
        <taxon>Roseateles</taxon>
    </lineage>
</organism>
<dbReference type="Pfam" id="PF13511">
    <property type="entry name" value="DUF4124"/>
    <property type="match status" value="1"/>
</dbReference>
<feature type="chain" id="PRO_5046039373" description="DUF4124 domain-containing protein" evidence="1">
    <location>
        <begin position="29"/>
        <end position="153"/>
    </location>
</feature>
<proteinExistence type="predicted"/>
<dbReference type="Proteomes" id="UP001180825">
    <property type="component" value="Unassembled WGS sequence"/>
</dbReference>
<name>A0ABU2A807_9BURK</name>
<dbReference type="EMBL" id="JAVDXV010000003">
    <property type="protein sequence ID" value="MDR7332743.1"/>
    <property type="molecule type" value="Genomic_DNA"/>
</dbReference>
<reference evidence="3 4" key="1">
    <citation type="submission" date="2023-07" db="EMBL/GenBank/DDBJ databases">
        <title>Sorghum-associated microbial communities from plants grown in Nebraska, USA.</title>
        <authorList>
            <person name="Schachtman D."/>
        </authorList>
    </citation>
    <scope>NUCLEOTIDE SEQUENCE [LARGE SCALE GENOMIC DNA]</scope>
    <source>
        <strain evidence="3 4">BE316</strain>
    </source>
</reference>
<comment type="caution">
    <text evidence="3">The sequence shown here is derived from an EMBL/GenBank/DDBJ whole genome shotgun (WGS) entry which is preliminary data.</text>
</comment>
<evidence type="ECO:0000256" key="1">
    <source>
        <dbReference type="SAM" id="SignalP"/>
    </source>
</evidence>
<keyword evidence="1" id="KW-0732">Signal</keyword>
<evidence type="ECO:0000313" key="3">
    <source>
        <dbReference type="EMBL" id="MDR7332743.1"/>
    </source>
</evidence>
<sequence length="153" mass="16124">MRLDLNRLLSLRLALLLLVSAVALPASAQKVFKCTDAAGKTAYQSQPCPEATQGAQLDVRWASSLPTLPAGGSLAQGRQAMMANCLGSGARSTPAFARLSVEQPAKYRSFCECVSDGAVAEISKMKNPAALNDRAAMERLGMKVGLSCAPRLQ</sequence>
<dbReference type="InterPro" id="IPR025392">
    <property type="entry name" value="DUF4124"/>
</dbReference>
<feature type="signal peptide" evidence="1">
    <location>
        <begin position="1"/>
        <end position="28"/>
    </location>
</feature>